<feature type="binding site" evidence="1">
    <location>
        <position position="918"/>
    </location>
    <ligand>
        <name>Zn(2+)</name>
        <dbReference type="ChEBI" id="CHEBI:29105"/>
    </ligand>
</feature>
<dbReference type="AlphaFoldDB" id="A0A7D7R6H8"/>
<dbReference type="InterPro" id="IPR025410">
    <property type="entry name" value="Lant_dehyd"/>
</dbReference>
<dbReference type="Proteomes" id="UP000587477">
    <property type="component" value="Chromosome"/>
</dbReference>
<keyword evidence="1" id="KW-0862">Zinc</keyword>
<dbReference type="GO" id="GO:0005886">
    <property type="term" value="C:plasma membrane"/>
    <property type="evidence" value="ECO:0007669"/>
    <property type="project" value="TreeGrafter"/>
</dbReference>
<feature type="binding site" evidence="1">
    <location>
        <position position="967"/>
    </location>
    <ligand>
        <name>Zn(2+)</name>
        <dbReference type="ChEBI" id="CHEBI:29105"/>
    </ligand>
</feature>
<evidence type="ECO:0000313" key="3">
    <source>
        <dbReference type="EMBL" id="QOY25422.1"/>
    </source>
</evidence>
<dbReference type="GO" id="GO:0031179">
    <property type="term" value="P:peptide modification"/>
    <property type="evidence" value="ECO:0007669"/>
    <property type="project" value="InterPro"/>
</dbReference>
<dbReference type="PANTHER" id="PTHR12736">
    <property type="entry name" value="LANC-LIKE PROTEIN"/>
    <property type="match status" value="1"/>
</dbReference>
<keyword evidence="1" id="KW-0479">Metal-binding</keyword>
<dbReference type="InterPro" id="IPR007822">
    <property type="entry name" value="LANC-like"/>
</dbReference>
<dbReference type="InterPro" id="IPR017146">
    <property type="entry name" value="Lanti_2_LanM"/>
</dbReference>
<dbReference type="Pfam" id="PF13575">
    <property type="entry name" value="DUF4135"/>
    <property type="match status" value="1"/>
</dbReference>
<dbReference type="Gene3D" id="1.50.10.10">
    <property type="match status" value="1"/>
</dbReference>
<reference evidence="4" key="1">
    <citation type="submission" date="2020-10" db="EMBL/GenBank/DDBJ databases">
        <title>Complete genome sequence of Bacillus velezensis NST6.</title>
        <authorList>
            <person name="Choi J."/>
        </authorList>
    </citation>
    <scope>NUCLEOTIDE SEQUENCE [LARGE SCALE GENOMIC DNA]</scope>
    <source>
        <strain evidence="4">NST6</strain>
    </source>
</reference>
<dbReference type="RefSeq" id="WP_017417593.1">
    <property type="nucleotide sequence ID" value="NZ_BDDG01000003.1"/>
</dbReference>
<feature type="binding site" evidence="1">
    <location>
        <position position="966"/>
    </location>
    <ligand>
        <name>Zn(2+)</name>
        <dbReference type="ChEBI" id="CHEBI:29105"/>
    </ligand>
</feature>
<accession>A0A7D7R6H8</accession>
<proteinExistence type="predicted"/>
<sequence>MNSLTNILLSKEKKAAVSQFDENENLFDRNLELIYKNDIQMAQESIHNVLSIQSIDKVKNLYQTPLHKSAFTVHVFENLKKGIAHQAIKKEDVNEEIMFHVFALKVSSYFNDLLKKSKFPSYDYLLEQPALFHHCISNQLEKIILKVSYRTLVLDMNMNREKGFLAGETPKEKYGYYNKTLLCSPEYLESFFQQYPVLLRVIGNELRKFKKFILEFISRFEKDKPELLSLFGFSEQVKIRDIEVGMGDSHSDGRKVTKITLNEGKLIYKPRSLEIDLLYKKIIEFLNEKIRDHDIKLSTPNVLSRDGYGWTEFISFKACNCLKDVQNFYQRTGAQIGLLYALKAVDFHSENLIANGSYPVLIDLESLFHPAYQKKKDGMDAYEKAETQLHKSVRALGLLPFFFAGKADISGIGRKGKAKSIIKVPQLINLKTAEMSVKRDYVEIDTANNHPMLENKFVYAKDYVEELKQGFSKAYMTILKHASELIRIIEKSENKIYVRFISKPTIKYSALLELSFHPRFLHNSIDREIFLSKIWERPKQEDEYQSIVKYEFNDLINNDIPYFKVKLNEKDLLSSKNKKIENYFPETPAQSVKERISNLSKDDLKFQLYVIELSMLASEDDRQIVLKEFITKEPGQYENVFSSYQESILIEKAEELAAYIYNQSYKAHTDKGSSYSWLNATPIGVDEIQWNLSVMGDTFYDGLSGMAFTYLALWRVTKKEKYLDIAEKIMKDVVSRFIDIEVKPDEDSSMSVGAFSGVSSIVYTLMNFYMYTKREKYKQDAKQIAQLIPSLLPYDKELDIIGGTAGALIVMIRSFEIENDTFFLSLAEQCGSFLMKQAIFLDEDFVTWEGIANKPLTGFSHGNAGMIYALQLLEKHSKHQDISMYIRKGLAFENSKKVNGNWLDLRKTVNEAATSAWCHGSPGILLSRLELKDSKHPDIAEVAKKDLNKTVSNIFYDGFGREQSLCHGDMGNALILIEYGKKTGESQFVNIGKNLILESVQDKNIGFYQCGVGRDVETPNLMLGLAGIVYGMLYAADAELPNILNLEIGRVDTLGDIYEN</sequence>
<evidence type="ECO:0000256" key="1">
    <source>
        <dbReference type="PIRSR" id="PIRSR607822-1"/>
    </source>
</evidence>
<evidence type="ECO:0000259" key="2">
    <source>
        <dbReference type="Pfam" id="PF13575"/>
    </source>
</evidence>
<dbReference type="SMART" id="SM01260">
    <property type="entry name" value="LANC_like"/>
    <property type="match status" value="1"/>
</dbReference>
<dbReference type="PRINTS" id="PR01950">
    <property type="entry name" value="LANCSUPER"/>
</dbReference>
<feature type="domain" description="Lantibiotic biosynthesis protein dehydration" evidence="2">
    <location>
        <begin position="195"/>
        <end position="565"/>
    </location>
</feature>
<name>A0A7D7R6H8_BACVE</name>
<dbReference type="NCBIfam" id="TIGR03897">
    <property type="entry name" value="lanti_2_LanM"/>
    <property type="match status" value="1"/>
</dbReference>
<dbReference type="Pfam" id="PF05147">
    <property type="entry name" value="LANC_like"/>
    <property type="match status" value="1"/>
</dbReference>
<evidence type="ECO:0000313" key="4">
    <source>
        <dbReference type="Proteomes" id="UP000587477"/>
    </source>
</evidence>
<dbReference type="GO" id="GO:0046872">
    <property type="term" value="F:metal ion binding"/>
    <property type="evidence" value="ECO:0007669"/>
    <property type="project" value="UniProtKB-KW"/>
</dbReference>
<dbReference type="EMBL" id="CP063687">
    <property type="protein sequence ID" value="QOY25422.1"/>
    <property type="molecule type" value="Genomic_DNA"/>
</dbReference>
<dbReference type="InterPro" id="IPR012341">
    <property type="entry name" value="6hp_glycosidase-like_sf"/>
</dbReference>
<organism evidence="3 4">
    <name type="scientific">Bacillus velezensis</name>
    <dbReference type="NCBI Taxonomy" id="492670"/>
    <lineage>
        <taxon>Bacteria</taxon>
        <taxon>Bacillati</taxon>
        <taxon>Bacillota</taxon>
        <taxon>Bacilli</taxon>
        <taxon>Bacillales</taxon>
        <taxon>Bacillaceae</taxon>
        <taxon>Bacillus</taxon>
        <taxon>Bacillus amyloliquefaciens group</taxon>
    </lineage>
</organism>
<gene>
    <name evidence="3" type="ORF">BACVE_000350</name>
</gene>
<dbReference type="SUPFAM" id="SSF158745">
    <property type="entry name" value="LanC-like"/>
    <property type="match status" value="1"/>
</dbReference>
<dbReference type="PIRSF" id="PIRSF037228">
    <property type="entry name" value="Lant_mod_RumM"/>
    <property type="match status" value="1"/>
</dbReference>
<protein>
    <recommendedName>
        <fullName evidence="2">Lantibiotic biosynthesis protein dehydration domain-containing protein</fullName>
    </recommendedName>
</protein>
<dbReference type="CDD" id="cd04792">
    <property type="entry name" value="LanM-like"/>
    <property type="match status" value="1"/>
</dbReference>
<dbReference type="GO" id="GO:0005975">
    <property type="term" value="P:carbohydrate metabolic process"/>
    <property type="evidence" value="ECO:0007669"/>
    <property type="project" value="InterPro"/>
</dbReference>
<dbReference type="PANTHER" id="PTHR12736:SF7">
    <property type="entry name" value="LANC-LIKE PROTEIN 3"/>
    <property type="match status" value="1"/>
</dbReference>